<dbReference type="Proteomes" id="UP000282818">
    <property type="component" value="Unassembled WGS sequence"/>
</dbReference>
<keyword evidence="11" id="KW-0969">Cilium</keyword>
<sequence length="105" mass="10977">MVIDLNSSASQTAISARDKVSTQKGNGGAAARTDAAPAKSAPRDTVQLSDTAKALKSIDAKLSNTPEVNSEKVARIKAAIEDGSYNVDAQRVAEKILSFESQLSE</sequence>
<keyword evidence="12" id="KW-1185">Reference proteome</keyword>
<comment type="caution">
    <text evidence="11">The sequence shown here is derived from an EMBL/GenBank/DDBJ whole genome shotgun (WGS) entry which is preliminary data.</text>
</comment>
<feature type="compositionally biased region" description="Polar residues" evidence="9">
    <location>
        <begin position="1"/>
        <end position="14"/>
    </location>
</feature>
<dbReference type="SUPFAM" id="SSF101498">
    <property type="entry name" value="Anti-sigma factor FlgM"/>
    <property type="match status" value="1"/>
</dbReference>
<dbReference type="Pfam" id="PF04316">
    <property type="entry name" value="FlgM"/>
    <property type="match status" value="1"/>
</dbReference>
<evidence type="ECO:0000256" key="6">
    <source>
        <dbReference type="ARBA" id="ARBA00023163"/>
    </source>
</evidence>
<dbReference type="AlphaFoldDB" id="A0A437Q6T5"/>
<dbReference type="InterPro" id="IPR031316">
    <property type="entry name" value="FlgM_C"/>
</dbReference>
<evidence type="ECO:0000256" key="2">
    <source>
        <dbReference type="ARBA" id="ARBA00017823"/>
    </source>
</evidence>
<protein>
    <recommendedName>
        <fullName evidence="2">Negative regulator of flagellin synthesis</fullName>
    </recommendedName>
    <alternativeName>
        <fullName evidence="8">Anti-sigma-28 factor</fullName>
    </alternativeName>
</protein>
<comment type="function">
    <text evidence="7">Responsible for the coupling of flagellin expression to flagellar assembly by preventing expression of the flagellin genes when a component of the middle class of proteins is defective. It negatively regulates flagellar genes by inhibiting the activity of FliA by directly binding to FliA.</text>
</comment>
<dbReference type="EMBL" id="SACQ01000005">
    <property type="protein sequence ID" value="RVU30235.1"/>
    <property type="molecule type" value="Genomic_DNA"/>
</dbReference>
<evidence type="ECO:0000256" key="8">
    <source>
        <dbReference type="ARBA" id="ARBA00030117"/>
    </source>
</evidence>
<keyword evidence="11" id="KW-0282">Flagellum</keyword>
<feature type="domain" description="Anti-sigma-28 factor FlgM C-terminal" evidence="10">
    <location>
        <begin position="44"/>
        <end position="97"/>
    </location>
</feature>
<keyword evidence="5" id="KW-0805">Transcription regulation</keyword>
<comment type="similarity">
    <text evidence="1">Belongs to the FlgM family.</text>
</comment>
<keyword evidence="4" id="KW-1005">Bacterial flagellum biogenesis</keyword>
<keyword evidence="11" id="KW-0966">Cell projection</keyword>
<name>A0A437Q6T5_9GAMM</name>
<gene>
    <name evidence="11" type="primary">flgM</name>
    <name evidence="11" type="ORF">EOE65_11325</name>
</gene>
<evidence type="ECO:0000313" key="12">
    <source>
        <dbReference type="Proteomes" id="UP000282818"/>
    </source>
</evidence>
<proteinExistence type="inferred from homology"/>
<evidence type="ECO:0000256" key="5">
    <source>
        <dbReference type="ARBA" id="ARBA00023015"/>
    </source>
</evidence>
<dbReference type="GO" id="GO:0045892">
    <property type="term" value="P:negative regulation of DNA-templated transcription"/>
    <property type="evidence" value="ECO:0007669"/>
    <property type="project" value="InterPro"/>
</dbReference>
<feature type="region of interest" description="Disordered" evidence="9">
    <location>
        <begin position="1"/>
        <end position="46"/>
    </location>
</feature>
<dbReference type="RefSeq" id="WP_127694431.1">
    <property type="nucleotide sequence ID" value="NZ_SACQ01000005.1"/>
</dbReference>
<organism evidence="11 12">
    <name type="scientific">Neptunomonas marina</name>
    <dbReference type="NCBI Taxonomy" id="1815562"/>
    <lineage>
        <taxon>Bacteria</taxon>
        <taxon>Pseudomonadati</taxon>
        <taxon>Pseudomonadota</taxon>
        <taxon>Gammaproteobacteria</taxon>
        <taxon>Oceanospirillales</taxon>
        <taxon>Oceanospirillaceae</taxon>
        <taxon>Neptunomonas</taxon>
    </lineage>
</organism>
<dbReference type="GO" id="GO:0044781">
    <property type="term" value="P:bacterial-type flagellum organization"/>
    <property type="evidence" value="ECO:0007669"/>
    <property type="project" value="UniProtKB-KW"/>
</dbReference>
<feature type="compositionally biased region" description="Low complexity" evidence="9">
    <location>
        <begin position="29"/>
        <end position="40"/>
    </location>
</feature>
<dbReference type="InterPro" id="IPR035890">
    <property type="entry name" value="Anti-sigma-28_factor_FlgM_sf"/>
</dbReference>
<evidence type="ECO:0000259" key="10">
    <source>
        <dbReference type="Pfam" id="PF04316"/>
    </source>
</evidence>
<evidence type="ECO:0000256" key="7">
    <source>
        <dbReference type="ARBA" id="ARBA00024739"/>
    </source>
</evidence>
<keyword evidence="6" id="KW-0804">Transcription</keyword>
<evidence type="ECO:0000256" key="4">
    <source>
        <dbReference type="ARBA" id="ARBA00022795"/>
    </source>
</evidence>
<reference evidence="11 12" key="1">
    <citation type="submission" date="2019-01" db="EMBL/GenBank/DDBJ databases">
        <authorList>
            <person name="Chen W.-M."/>
        </authorList>
    </citation>
    <scope>NUCLEOTIDE SEQUENCE [LARGE SCALE GENOMIC DNA]</scope>
    <source>
        <strain evidence="11 12">HPM-16</strain>
    </source>
</reference>
<dbReference type="InterPro" id="IPR007412">
    <property type="entry name" value="FlgM"/>
</dbReference>
<keyword evidence="3" id="KW-0678">Repressor</keyword>
<evidence type="ECO:0000256" key="1">
    <source>
        <dbReference type="ARBA" id="ARBA00005322"/>
    </source>
</evidence>
<evidence type="ECO:0000313" key="11">
    <source>
        <dbReference type="EMBL" id="RVU30235.1"/>
    </source>
</evidence>
<dbReference type="NCBIfam" id="TIGR03824">
    <property type="entry name" value="FlgM_jcvi"/>
    <property type="match status" value="1"/>
</dbReference>
<accession>A0A437Q6T5</accession>
<evidence type="ECO:0000256" key="9">
    <source>
        <dbReference type="SAM" id="MobiDB-lite"/>
    </source>
</evidence>
<evidence type="ECO:0000256" key="3">
    <source>
        <dbReference type="ARBA" id="ARBA00022491"/>
    </source>
</evidence>